<sequence length="319" mass="35397">MKILIYGAGVIGSTYGWQLAESGYDVSVLVRKGKKQPIEEKGISIRCTDFRNGTGTIKEAVFRPGAIETLSADNDFEYIIVTTNSLHLEEILPVLKESAGNAHILFFQNIWYDDLDKISKYLAPGQYLFGFPFMAGGGKDREGNNTVISGSKYSKTMLGEPTGEITPRVREIARVMEDAGMKPFVSNQIITWLLPHCAFIAALSAGIIRAGGKTEAFLKSPSIAKETIKAIREGFHVCSALGIDPKKEKVNKLYYLPLFICYPIVRKVFRDEAMQAMFDGYLANSQDEVGKMLKDIISSGEKQCLQTPYLKGYEKFLAD</sequence>
<dbReference type="GO" id="GO:0005737">
    <property type="term" value="C:cytoplasm"/>
    <property type="evidence" value="ECO:0007669"/>
    <property type="project" value="TreeGrafter"/>
</dbReference>
<dbReference type="SUPFAM" id="SSF51735">
    <property type="entry name" value="NAD(P)-binding Rossmann-fold domains"/>
    <property type="match status" value="1"/>
</dbReference>
<protein>
    <recommendedName>
        <fullName evidence="1">Ketopantoate reductase N-terminal domain-containing protein</fullName>
    </recommendedName>
</protein>
<comment type="caution">
    <text evidence="2">The sequence shown here is derived from an EMBL/GenBank/DDBJ whole genome shotgun (WGS) entry which is preliminary data.</text>
</comment>
<name>A0A0F5IV38_9BACT</name>
<dbReference type="InterPro" id="IPR051402">
    <property type="entry name" value="KPR-Related"/>
</dbReference>
<keyword evidence="3" id="KW-1185">Reference proteome</keyword>
<dbReference type="STRING" id="1203610.HMPREF1536_04490"/>
<feature type="domain" description="Ketopantoate reductase N-terminal" evidence="1">
    <location>
        <begin position="3"/>
        <end position="131"/>
    </location>
</feature>
<dbReference type="InterPro" id="IPR036291">
    <property type="entry name" value="NAD(P)-bd_dom_sf"/>
</dbReference>
<dbReference type="InterPro" id="IPR013332">
    <property type="entry name" value="KPR_N"/>
</dbReference>
<dbReference type="PANTHER" id="PTHR21708">
    <property type="entry name" value="PROBABLE 2-DEHYDROPANTOATE 2-REDUCTASE"/>
    <property type="match status" value="1"/>
</dbReference>
<accession>A0A0F5IV38</accession>
<dbReference type="PANTHER" id="PTHR21708:SF26">
    <property type="entry name" value="2-DEHYDROPANTOATE 2-REDUCTASE"/>
    <property type="match status" value="1"/>
</dbReference>
<dbReference type="Gene3D" id="3.40.50.720">
    <property type="entry name" value="NAD(P)-binding Rossmann-like Domain"/>
    <property type="match status" value="1"/>
</dbReference>
<dbReference type="EMBL" id="AQHW01000025">
    <property type="protein sequence ID" value="KKB49426.1"/>
    <property type="molecule type" value="Genomic_DNA"/>
</dbReference>
<dbReference type="AlphaFoldDB" id="A0A0F5IV38"/>
<gene>
    <name evidence="2" type="ORF">HMPREF1536_04490</name>
</gene>
<dbReference type="RefSeq" id="WP_028729018.1">
    <property type="nucleotide sequence ID" value="NZ_KE386763.1"/>
</dbReference>
<dbReference type="Pfam" id="PF02558">
    <property type="entry name" value="ApbA"/>
    <property type="match status" value="1"/>
</dbReference>
<organism evidence="2 3">
    <name type="scientific">Parabacteroides gordonii MS-1 = DSM 23371</name>
    <dbReference type="NCBI Taxonomy" id="1203610"/>
    <lineage>
        <taxon>Bacteria</taxon>
        <taxon>Pseudomonadati</taxon>
        <taxon>Bacteroidota</taxon>
        <taxon>Bacteroidia</taxon>
        <taxon>Bacteroidales</taxon>
        <taxon>Tannerellaceae</taxon>
        <taxon>Parabacteroides</taxon>
    </lineage>
</organism>
<proteinExistence type="predicted"/>
<evidence type="ECO:0000259" key="1">
    <source>
        <dbReference type="Pfam" id="PF02558"/>
    </source>
</evidence>
<dbReference type="PATRIC" id="fig|1203610.3.peg.4577"/>
<dbReference type="Proteomes" id="UP000033035">
    <property type="component" value="Unassembled WGS sequence"/>
</dbReference>
<reference evidence="2 3" key="1">
    <citation type="submission" date="2013-04" db="EMBL/GenBank/DDBJ databases">
        <title>The Genome Sequence of Parabacteroides gordonii DSM 23371.</title>
        <authorList>
            <consortium name="The Broad Institute Genomics Platform"/>
            <person name="Earl A."/>
            <person name="Ward D."/>
            <person name="Feldgarden M."/>
            <person name="Gevers D."/>
            <person name="Martens E."/>
            <person name="Sakamoto M."/>
            <person name="Benno Y."/>
            <person name="Suzuki N."/>
            <person name="Matsunaga N."/>
            <person name="Koshihara K."/>
            <person name="Seki M."/>
            <person name="Komiya H."/>
            <person name="Walker B."/>
            <person name="Young S."/>
            <person name="Zeng Q."/>
            <person name="Gargeya S."/>
            <person name="Fitzgerald M."/>
            <person name="Haas B."/>
            <person name="Abouelleil A."/>
            <person name="Allen A.W."/>
            <person name="Alvarado L."/>
            <person name="Arachchi H.M."/>
            <person name="Berlin A.M."/>
            <person name="Chapman S.B."/>
            <person name="Gainer-Dewar J."/>
            <person name="Goldberg J."/>
            <person name="Griggs A."/>
            <person name="Gujja S."/>
            <person name="Hansen M."/>
            <person name="Howarth C."/>
            <person name="Imamovic A."/>
            <person name="Ireland A."/>
            <person name="Larimer J."/>
            <person name="McCowan C."/>
            <person name="Murphy C."/>
            <person name="Pearson M."/>
            <person name="Poon T.W."/>
            <person name="Priest M."/>
            <person name="Roberts A."/>
            <person name="Saif S."/>
            <person name="Shea T."/>
            <person name="Sisk P."/>
            <person name="Sykes S."/>
            <person name="Wortman J."/>
            <person name="Nusbaum C."/>
            <person name="Birren B."/>
        </authorList>
    </citation>
    <scope>NUCLEOTIDE SEQUENCE [LARGE SCALE GENOMIC DNA]</scope>
    <source>
        <strain evidence="2 3">MS-1</strain>
    </source>
</reference>
<dbReference type="HOGENOM" id="CLU_055593_1_0_10"/>
<evidence type="ECO:0000313" key="2">
    <source>
        <dbReference type="EMBL" id="KKB49426.1"/>
    </source>
</evidence>
<evidence type="ECO:0000313" key="3">
    <source>
        <dbReference type="Proteomes" id="UP000033035"/>
    </source>
</evidence>